<dbReference type="InterPro" id="IPR000719">
    <property type="entry name" value="Prot_kinase_dom"/>
</dbReference>
<evidence type="ECO:0000256" key="4">
    <source>
        <dbReference type="ARBA" id="ARBA00022777"/>
    </source>
</evidence>
<dbReference type="PANTHER" id="PTHR24353">
    <property type="entry name" value="CYCLIC NUCLEOTIDE-DEPENDENT PROTEIN KINASE"/>
    <property type="match status" value="1"/>
</dbReference>
<dbReference type="GO" id="GO:0004674">
    <property type="term" value="F:protein serine/threonine kinase activity"/>
    <property type="evidence" value="ECO:0007669"/>
    <property type="project" value="UniProtKB-KW"/>
</dbReference>
<evidence type="ECO:0000256" key="1">
    <source>
        <dbReference type="ARBA" id="ARBA00022527"/>
    </source>
</evidence>
<dbReference type="Gene3D" id="2.60.120.10">
    <property type="entry name" value="Jelly Rolls"/>
    <property type="match status" value="1"/>
</dbReference>
<reference evidence="7 8" key="1">
    <citation type="submission" date="2024-11" db="EMBL/GenBank/DDBJ databases">
        <title>Chromosome-level genome assembly of Eucalyptus globulus Labill. provides insights into its genome evolution.</title>
        <authorList>
            <person name="Li X."/>
        </authorList>
    </citation>
    <scope>NUCLEOTIDE SEQUENCE [LARGE SCALE GENOMIC DNA]</scope>
    <source>
        <strain evidence="7">CL2024</strain>
        <tissue evidence="7">Fresh tender leaves</tissue>
    </source>
</reference>
<keyword evidence="3" id="KW-0547">Nucleotide-binding</keyword>
<dbReference type="SMART" id="SM00220">
    <property type="entry name" value="S_TKc"/>
    <property type="match status" value="1"/>
</dbReference>
<dbReference type="EMBL" id="JBJKBG010000003">
    <property type="protein sequence ID" value="KAL3744936.1"/>
    <property type="molecule type" value="Genomic_DNA"/>
</dbReference>
<protein>
    <recommendedName>
        <fullName evidence="6">Protein kinase domain-containing protein</fullName>
    </recommendedName>
</protein>
<evidence type="ECO:0000256" key="5">
    <source>
        <dbReference type="ARBA" id="ARBA00022840"/>
    </source>
</evidence>
<dbReference type="Proteomes" id="UP001634007">
    <property type="component" value="Unassembled WGS sequence"/>
</dbReference>
<sequence>MLPGEHSLAFSPFQRIGGESLNEGPSGLYIVQKGLVKITLSPEMIKGPNLCSLKCDYVEDEDNRESSPKISLEKNEASYFGEWVLLGEEVRSVSAVAIDFINDTTKNSHVSALDKVDLSSLKFLYSTDCGELGLVLLNESESLLSLKRFSKQKVKQLGKEEQVLKEKNLTKNISPSACVPQVLCTFADRREAGILLNTCLACPLASILHTPLDDPSARFCAPLAVSPDVLMLDQSGYIQVVDFRFGKKLSGERAFTICGMTDYLAPEVVQGRGHGFPADWWALGVMIYFMLHGEMPFGSWRESELDTFAKIAKGQISFPDTFCPEAVDLITKLLDVDENTRLGSQGPDSVKSHLWFDTIDWKGIAAHRFPVPHEITSRITQHSGNNIEDRTVFHVSPSRDVDELNTPEWLDDW</sequence>
<evidence type="ECO:0000256" key="3">
    <source>
        <dbReference type="ARBA" id="ARBA00022741"/>
    </source>
</evidence>
<evidence type="ECO:0000259" key="6">
    <source>
        <dbReference type="PROSITE" id="PS50011"/>
    </source>
</evidence>
<evidence type="ECO:0000256" key="2">
    <source>
        <dbReference type="ARBA" id="ARBA00022679"/>
    </source>
</evidence>
<dbReference type="PROSITE" id="PS50011">
    <property type="entry name" value="PROTEIN_KINASE_DOM"/>
    <property type="match status" value="1"/>
</dbReference>
<dbReference type="Gene3D" id="3.30.200.20">
    <property type="entry name" value="Phosphorylase Kinase, domain 1"/>
    <property type="match status" value="1"/>
</dbReference>
<comment type="caution">
    <text evidence="7">The sequence shown here is derived from an EMBL/GenBank/DDBJ whole genome shotgun (WGS) entry which is preliminary data.</text>
</comment>
<dbReference type="GO" id="GO:0005524">
    <property type="term" value="F:ATP binding"/>
    <property type="evidence" value="ECO:0007669"/>
    <property type="project" value="UniProtKB-KW"/>
</dbReference>
<dbReference type="PANTHER" id="PTHR24353:SF127">
    <property type="entry name" value="PROTEIN PHOSPHATASE 2C AND CYCLIC NUCLEOTIDE-BINDING_KINASE DOMAIN-CONTAINING PROTEIN"/>
    <property type="match status" value="1"/>
</dbReference>
<dbReference type="InterPro" id="IPR014710">
    <property type="entry name" value="RmlC-like_jellyroll"/>
</dbReference>
<dbReference type="SUPFAM" id="SSF56112">
    <property type="entry name" value="Protein kinase-like (PK-like)"/>
    <property type="match status" value="1"/>
</dbReference>
<name>A0ABD3L504_EUCGL</name>
<dbReference type="Gene3D" id="1.10.510.10">
    <property type="entry name" value="Transferase(Phosphotransferase) domain 1"/>
    <property type="match status" value="1"/>
</dbReference>
<organism evidence="7 8">
    <name type="scientific">Eucalyptus globulus</name>
    <name type="common">Tasmanian blue gum</name>
    <dbReference type="NCBI Taxonomy" id="34317"/>
    <lineage>
        <taxon>Eukaryota</taxon>
        <taxon>Viridiplantae</taxon>
        <taxon>Streptophyta</taxon>
        <taxon>Embryophyta</taxon>
        <taxon>Tracheophyta</taxon>
        <taxon>Spermatophyta</taxon>
        <taxon>Magnoliopsida</taxon>
        <taxon>eudicotyledons</taxon>
        <taxon>Gunneridae</taxon>
        <taxon>Pentapetalae</taxon>
        <taxon>rosids</taxon>
        <taxon>malvids</taxon>
        <taxon>Myrtales</taxon>
        <taxon>Myrtaceae</taxon>
        <taxon>Myrtoideae</taxon>
        <taxon>Eucalypteae</taxon>
        <taxon>Eucalyptus</taxon>
    </lineage>
</organism>
<keyword evidence="2" id="KW-0808">Transferase</keyword>
<gene>
    <name evidence="7" type="ORF">ACJRO7_014100</name>
</gene>
<dbReference type="AlphaFoldDB" id="A0ABD3L504"/>
<feature type="domain" description="Protein kinase" evidence="6">
    <location>
        <begin position="69"/>
        <end position="356"/>
    </location>
</feature>
<evidence type="ECO:0000313" key="7">
    <source>
        <dbReference type="EMBL" id="KAL3744936.1"/>
    </source>
</evidence>
<keyword evidence="1" id="KW-0723">Serine/threonine-protein kinase</keyword>
<dbReference type="Pfam" id="PF00069">
    <property type="entry name" value="Pkinase"/>
    <property type="match status" value="1"/>
</dbReference>
<evidence type="ECO:0000313" key="8">
    <source>
        <dbReference type="Proteomes" id="UP001634007"/>
    </source>
</evidence>
<accession>A0ABD3L504</accession>
<keyword evidence="4" id="KW-0418">Kinase</keyword>
<keyword evidence="8" id="KW-1185">Reference proteome</keyword>
<dbReference type="InterPro" id="IPR011009">
    <property type="entry name" value="Kinase-like_dom_sf"/>
</dbReference>
<proteinExistence type="predicted"/>
<keyword evidence="5" id="KW-0067">ATP-binding</keyword>